<reference evidence="2 3" key="1">
    <citation type="submission" date="2018-02" db="EMBL/GenBank/DDBJ databases">
        <title>The genomes of Aspergillus section Nigri reveals drivers in fungal speciation.</title>
        <authorList>
            <consortium name="DOE Joint Genome Institute"/>
            <person name="Vesth T.C."/>
            <person name="Nybo J."/>
            <person name="Theobald S."/>
            <person name="Brandl J."/>
            <person name="Frisvad J.C."/>
            <person name="Nielsen K.F."/>
            <person name="Lyhne E.K."/>
            <person name="Kogle M.E."/>
            <person name="Kuo A."/>
            <person name="Riley R."/>
            <person name="Clum A."/>
            <person name="Nolan M."/>
            <person name="Lipzen A."/>
            <person name="Salamov A."/>
            <person name="Henrissat B."/>
            <person name="Wiebenga A."/>
            <person name="De vries R.P."/>
            <person name="Grigoriev I.V."/>
            <person name="Mortensen U.H."/>
            <person name="Andersen M.R."/>
            <person name="Baker S.E."/>
        </authorList>
    </citation>
    <scope>NUCLEOTIDE SEQUENCE [LARGE SCALE GENOMIC DNA]</scope>
    <source>
        <strain evidence="2 3">CBS 115571</strain>
    </source>
</reference>
<dbReference type="Proteomes" id="UP000249829">
    <property type="component" value="Unassembled WGS sequence"/>
</dbReference>
<accession>A0A2V5GZH9</accession>
<feature type="region of interest" description="Disordered" evidence="1">
    <location>
        <begin position="23"/>
        <end position="46"/>
    </location>
</feature>
<sequence length="69" mass="7526">MIGCSAATLGCSHCNYGCSECRPQPAWSTRSSKAKQRKQGRAQAESCRRLHGPATLNLETWQQVTSSLT</sequence>
<name>A0A2V5GZH9_ASPV1</name>
<keyword evidence="3" id="KW-1185">Reference proteome</keyword>
<organism evidence="2 3">
    <name type="scientific">Aspergillus violaceofuscus (strain CBS 115571)</name>
    <dbReference type="NCBI Taxonomy" id="1450538"/>
    <lineage>
        <taxon>Eukaryota</taxon>
        <taxon>Fungi</taxon>
        <taxon>Dikarya</taxon>
        <taxon>Ascomycota</taxon>
        <taxon>Pezizomycotina</taxon>
        <taxon>Eurotiomycetes</taxon>
        <taxon>Eurotiomycetidae</taxon>
        <taxon>Eurotiales</taxon>
        <taxon>Aspergillaceae</taxon>
        <taxon>Aspergillus</taxon>
    </lineage>
</organism>
<gene>
    <name evidence="2" type="ORF">BO99DRAFT_45283</name>
</gene>
<protein>
    <submittedName>
        <fullName evidence="2">Uncharacterized protein</fullName>
    </submittedName>
</protein>
<evidence type="ECO:0000313" key="3">
    <source>
        <dbReference type="Proteomes" id="UP000249829"/>
    </source>
</evidence>
<proteinExistence type="predicted"/>
<dbReference type="AlphaFoldDB" id="A0A2V5GZH9"/>
<evidence type="ECO:0000256" key="1">
    <source>
        <dbReference type="SAM" id="MobiDB-lite"/>
    </source>
</evidence>
<dbReference type="EMBL" id="KZ825230">
    <property type="protein sequence ID" value="PYI13793.1"/>
    <property type="molecule type" value="Genomic_DNA"/>
</dbReference>
<evidence type="ECO:0000313" key="2">
    <source>
        <dbReference type="EMBL" id="PYI13793.1"/>
    </source>
</evidence>